<dbReference type="EMBL" id="CP163443">
    <property type="protein sequence ID" value="XDQ52478.1"/>
    <property type="molecule type" value="Genomic_DNA"/>
</dbReference>
<keyword evidence="4 9" id="KW-0418">Kinase</keyword>
<protein>
    <recommendedName>
        <fullName evidence="2">histidine kinase</fullName>
        <ecNumber evidence="2">2.7.13.3</ecNumber>
    </recommendedName>
</protein>
<evidence type="ECO:0000256" key="2">
    <source>
        <dbReference type="ARBA" id="ARBA00012438"/>
    </source>
</evidence>
<dbReference type="Pfam" id="PF02518">
    <property type="entry name" value="HATPase_c"/>
    <property type="match status" value="1"/>
</dbReference>
<feature type="transmembrane region" description="Helical" evidence="7">
    <location>
        <begin position="293"/>
        <end position="313"/>
    </location>
</feature>
<dbReference type="EC" id="2.7.13.3" evidence="2"/>
<dbReference type="GO" id="GO:0000160">
    <property type="term" value="P:phosphorelay signal transduction system"/>
    <property type="evidence" value="ECO:0007669"/>
    <property type="project" value="UniProtKB-KW"/>
</dbReference>
<evidence type="ECO:0000313" key="9">
    <source>
        <dbReference type="EMBL" id="XDQ52478.1"/>
    </source>
</evidence>
<feature type="transmembrane region" description="Helical" evidence="7">
    <location>
        <begin position="43"/>
        <end position="62"/>
    </location>
</feature>
<feature type="region of interest" description="Disordered" evidence="6">
    <location>
        <begin position="68"/>
        <end position="97"/>
    </location>
</feature>
<gene>
    <name evidence="9" type="ORF">AB5J53_12835</name>
</gene>
<evidence type="ECO:0000256" key="5">
    <source>
        <dbReference type="ARBA" id="ARBA00023012"/>
    </source>
</evidence>
<feature type="compositionally biased region" description="Basic and acidic residues" evidence="6">
    <location>
        <begin position="641"/>
        <end position="654"/>
    </location>
</feature>
<dbReference type="CDD" id="cd16917">
    <property type="entry name" value="HATPase_UhpB-NarQ-NarX-like"/>
    <property type="match status" value="1"/>
</dbReference>
<dbReference type="SMART" id="SM00387">
    <property type="entry name" value="HATPase_c"/>
    <property type="match status" value="1"/>
</dbReference>
<feature type="transmembrane region" description="Helical" evidence="7">
    <location>
        <begin position="231"/>
        <end position="250"/>
    </location>
</feature>
<dbReference type="InterPro" id="IPR050482">
    <property type="entry name" value="Sensor_HK_TwoCompSys"/>
</dbReference>
<keyword evidence="5" id="KW-0902">Two-component regulatory system</keyword>
<feature type="region of interest" description="Disordered" evidence="6">
    <location>
        <begin position="630"/>
        <end position="661"/>
    </location>
</feature>
<keyword evidence="7" id="KW-1133">Transmembrane helix</keyword>
<dbReference type="GO" id="GO:0004673">
    <property type="term" value="F:protein histidine kinase activity"/>
    <property type="evidence" value="ECO:0007669"/>
    <property type="project" value="UniProtKB-EC"/>
</dbReference>
<proteinExistence type="predicted"/>
<dbReference type="PANTHER" id="PTHR24421:SF10">
    <property type="entry name" value="NITRATE_NITRITE SENSOR PROTEIN NARQ"/>
    <property type="match status" value="1"/>
</dbReference>
<dbReference type="Gene3D" id="3.30.565.10">
    <property type="entry name" value="Histidine kinase-like ATPase, C-terminal domain"/>
    <property type="match status" value="1"/>
</dbReference>
<dbReference type="InterPro" id="IPR003594">
    <property type="entry name" value="HATPase_dom"/>
</dbReference>
<keyword evidence="3" id="KW-0808">Transferase</keyword>
<dbReference type="InterPro" id="IPR036890">
    <property type="entry name" value="HATPase_C_sf"/>
</dbReference>
<dbReference type="AlphaFoldDB" id="A0AB39RFF3"/>
<feature type="transmembrane region" description="Helical" evidence="7">
    <location>
        <begin position="262"/>
        <end position="281"/>
    </location>
</feature>
<comment type="catalytic activity">
    <reaction evidence="1">
        <text>ATP + protein L-histidine = ADP + protein N-phospho-L-histidine.</text>
        <dbReference type="EC" id="2.7.13.3"/>
    </reaction>
</comment>
<dbReference type="PANTHER" id="PTHR24421">
    <property type="entry name" value="NITRATE/NITRITE SENSOR PROTEIN NARX-RELATED"/>
    <property type="match status" value="1"/>
</dbReference>
<reference evidence="9" key="1">
    <citation type="submission" date="2024-07" db="EMBL/GenBank/DDBJ databases">
        <authorList>
            <person name="Yu S.T."/>
        </authorList>
    </citation>
    <scope>NUCLEOTIDE SEQUENCE</scope>
    <source>
        <strain evidence="9">R41</strain>
    </source>
</reference>
<name>A0AB39RFF3_9ACTN</name>
<feature type="domain" description="Histidine kinase/HSP90-like ATPase" evidence="8">
    <location>
        <begin position="536"/>
        <end position="627"/>
    </location>
</feature>
<evidence type="ECO:0000259" key="8">
    <source>
        <dbReference type="SMART" id="SM00387"/>
    </source>
</evidence>
<accession>A0AB39RFF3</accession>
<keyword evidence="7" id="KW-0812">Transmembrane</keyword>
<evidence type="ECO:0000256" key="7">
    <source>
        <dbReference type="SAM" id="Phobius"/>
    </source>
</evidence>
<evidence type="ECO:0000256" key="3">
    <source>
        <dbReference type="ARBA" id="ARBA00022679"/>
    </source>
</evidence>
<sequence>MDSWDVFTGCALLASGAVCVRRRAGLPLIASGVCWFLGDVVGWAVFVHRGVLFFLVLTCPAVRLGSGGRSYGEGARGRRGTLSSASGERPRTVTPSTTSVRTTAWKLGSRTRVRTVMSGLLGRARVRTVASGLLRRTRVRTVASALSWQTAEGRRTHAGARNPTRLRTVTPKVPGQTRVPPVAPKPPWRMRLRLITASLPAQMRLPLVAPVLGPAVVACCTALYPLTRIDAVAVVEVAALVGGAGLRLRATAAGAHERRARGIAFAAAVLLAGAVVWGVVARRSGVAGDLVVLRTYELVVAVAGGALCAGALLSGSARAALTRLVVDLGEPAGGGPLRARLAPVLGDPGLELGYWVPELGGYVDEAGRPVRLPPAGAARVVTPLEQDGRPLAVLVHDGSMPHDRALLSAVAAVARLAVSNARLQAEIRGRLAELESSRRRLVEAADTERRRLERQLDEDVLHRLDRAAEVLADSGDWAGPVLDALRAAHAELREFARGIHPATLVRDGLAAALGEQTAQCPLPLTLDVPEGRFDPAVEAAAYFICCEALTNAVKHAHAGRVSVRVTARPDGGVEVEVRDDGAGGARPELGTGLRGLADRAEALGGTLRVENAPGGGTWLFAQIPQGIALGAGARDSGAGPDVREVSDPYRRNRSEQSAGGE</sequence>
<dbReference type="RefSeq" id="WP_369245759.1">
    <property type="nucleotide sequence ID" value="NZ_CP163443.1"/>
</dbReference>
<evidence type="ECO:0000256" key="1">
    <source>
        <dbReference type="ARBA" id="ARBA00000085"/>
    </source>
</evidence>
<evidence type="ECO:0000256" key="4">
    <source>
        <dbReference type="ARBA" id="ARBA00022777"/>
    </source>
</evidence>
<evidence type="ECO:0000256" key="6">
    <source>
        <dbReference type="SAM" id="MobiDB-lite"/>
    </source>
</evidence>
<feature type="transmembrane region" description="Helical" evidence="7">
    <location>
        <begin position="205"/>
        <end position="225"/>
    </location>
</feature>
<organism evidence="9">
    <name type="scientific">Streptomyces sp. R41</name>
    <dbReference type="NCBI Taxonomy" id="3238632"/>
    <lineage>
        <taxon>Bacteria</taxon>
        <taxon>Bacillati</taxon>
        <taxon>Actinomycetota</taxon>
        <taxon>Actinomycetes</taxon>
        <taxon>Kitasatosporales</taxon>
        <taxon>Streptomycetaceae</taxon>
        <taxon>Streptomyces</taxon>
    </lineage>
</organism>
<dbReference type="SUPFAM" id="SSF55874">
    <property type="entry name" value="ATPase domain of HSP90 chaperone/DNA topoisomerase II/histidine kinase"/>
    <property type="match status" value="1"/>
</dbReference>
<keyword evidence="7" id="KW-0472">Membrane</keyword>